<evidence type="ECO:0000256" key="5">
    <source>
        <dbReference type="ARBA" id="ARBA00022777"/>
    </source>
</evidence>
<evidence type="ECO:0000256" key="1">
    <source>
        <dbReference type="ARBA" id="ARBA00012513"/>
    </source>
</evidence>
<dbReference type="GO" id="GO:0005524">
    <property type="term" value="F:ATP binding"/>
    <property type="evidence" value="ECO:0007669"/>
    <property type="project" value="UniProtKB-UniRule"/>
</dbReference>
<evidence type="ECO:0000256" key="8">
    <source>
        <dbReference type="ARBA" id="ARBA00048679"/>
    </source>
</evidence>
<keyword evidence="3" id="KW-0808">Transferase</keyword>
<sequence>MATFLSRAISPVRALKHRPWPLSTAIAPQLPVNEATEEERIPYYDPARFYPARLGEVLNNRYQLATKLGHGTNSTTWLARDLNQWRWLREKYVALKINASVHYSRENAAQAELDIMKHISEVNPQHKGWCLIRYPLDSFSLELAGSTRHTCVVFEPLREPLWLFRRRFMGNVIPSGLLKMLLQMILHGLGYLHSECQVIHTDLKPANIMVRIEDPSLLEESARNEYEHPLPQKNCSDGRTIYLARNNFGVSENFFGITDNPETAFTTYTFLLIPKP</sequence>
<evidence type="ECO:0000256" key="6">
    <source>
        <dbReference type="ARBA" id="ARBA00022840"/>
    </source>
</evidence>
<comment type="similarity">
    <text evidence="10">Belongs to the protein kinase superfamily.</text>
</comment>
<dbReference type="Gene3D" id="3.30.200.20">
    <property type="entry name" value="Phosphorylase Kinase, domain 1"/>
    <property type="match status" value="1"/>
</dbReference>
<comment type="catalytic activity">
    <reaction evidence="8">
        <text>L-seryl-[protein] + ATP = O-phospho-L-seryl-[protein] + ADP + H(+)</text>
        <dbReference type="Rhea" id="RHEA:17989"/>
        <dbReference type="Rhea" id="RHEA-COMP:9863"/>
        <dbReference type="Rhea" id="RHEA-COMP:11604"/>
        <dbReference type="ChEBI" id="CHEBI:15378"/>
        <dbReference type="ChEBI" id="CHEBI:29999"/>
        <dbReference type="ChEBI" id="CHEBI:30616"/>
        <dbReference type="ChEBI" id="CHEBI:83421"/>
        <dbReference type="ChEBI" id="CHEBI:456216"/>
        <dbReference type="EC" id="2.7.11.1"/>
    </reaction>
</comment>
<dbReference type="Proteomes" id="UP000246702">
    <property type="component" value="Unassembled WGS sequence"/>
</dbReference>
<dbReference type="PROSITE" id="PS00108">
    <property type="entry name" value="PROTEIN_KINASE_ST"/>
    <property type="match status" value="1"/>
</dbReference>
<evidence type="ECO:0000256" key="2">
    <source>
        <dbReference type="ARBA" id="ARBA00022527"/>
    </source>
</evidence>
<name>A0A317X6B6_9EURO</name>
<proteinExistence type="inferred from homology"/>
<organism evidence="12 13">
    <name type="scientific">Aspergillus sclerotioniger CBS 115572</name>
    <dbReference type="NCBI Taxonomy" id="1450535"/>
    <lineage>
        <taxon>Eukaryota</taxon>
        <taxon>Fungi</taxon>
        <taxon>Dikarya</taxon>
        <taxon>Ascomycota</taxon>
        <taxon>Pezizomycotina</taxon>
        <taxon>Eurotiomycetes</taxon>
        <taxon>Eurotiomycetidae</taxon>
        <taxon>Eurotiales</taxon>
        <taxon>Aspergillaceae</taxon>
        <taxon>Aspergillus</taxon>
        <taxon>Aspergillus subgen. Circumdati</taxon>
    </lineage>
</organism>
<evidence type="ECO:0000256" key="10">
    <source>
        <dbReference type="RuleBase" id="RU000304"/>
    </source>
</evidence>
<dbReference type="PROSITE" id="PS00107">
    <property type="entry name" value="PROTEIN_KINASE_ATP"/>
    <property type="match status" value="1"/>
</dbReference>
<dbReference type="PANTHER" id="PTHR47634">
    <property type="entry name" value="PROTEIN KINASE DOMAIN-CONTAINING PROTEIN-RELATED"/>
    <property type="match status" value="1"/>
</dbReference>
<dbReference type="SMART" id="SM00220">
    <property type="entry name" value="S_TKc"/>
    <property type="match status" value="1"/>
</dbReference>
<dbReference type="GO" id="GO:0004674">
    <property type="term" value="F:protein serine/threonine kinase activity"/>
    <property type="evidence" value="ECO:0007669"/>
    <property type="project" value="UniProtKB-KW"/>
</dbReference>
<dbReference type="EC" id="2.7.11.1" evidence="1"/>
<dbReference type="GO" id="GO:0050684">
    <property type="term" value="P:regulation of mRNA processing"/>
    <property type="evidence" value="ECO:0007669"/>
    <property type="project" value="TreeGrafter"/>
</dbReference>
<protein>
    <recommendedName>
        <fullName evidence="1">non-specific serine/threonine protein kinase</fullName>
        <ecNumber evidence="1">2.7.11.1</ecNumber>
    </recommendedName>
</protein>
<keyword evidence="4 9" id="KW-0547">Nucleotide-binding</keyword>
<keyword evidence="6 9" id="KW-0067">ATP-binding</keyword>
<dbReference type="GeneID" id="37118837"/>
<keyword evidence="2 10" id="KW-0723">Serine/threonine-protein kinase</keyword>
<evidence type="ECO:0000313" key="13">
    <source>
        <dbReference type="Proteomes" id="UP000246702"/>
    </source>
</evidence>
<accession>A0A317X6B6</accession>
<dbReference type="SUPFAM" id="SSF56112">
    <property type="entry name" value="Protein kinase-like (PK-like)"/>
    <property type="match status" value="1"/>
</dbReference>
<dbReference type="OrthoDB" id="5979581at2759"/>
<reference evidence="12 13" key="1">
    <citation type="submission" date="2016-12" db="EMBL/GenBank/DDBJ databases">
        <title>The genomes of Aspergillus section Nigri reveals drivers in fungal speciation.</title>
        <authorList>
            <consortium name="DOE Joint Genome Institute"/>
            <person name="Vesth T.C."/>
            <person name="Nybo J."/>
            <person name="Theobald S."/>
            <person name="Brandl J."/>
            <person name="Frisvad J.C."/>
            <person name="Nielsen K.F."/>
            <person name="Lyhne E.K."/>
            <person name="Kogle M.E."/>
            <person name="Kuo A."/>
            <person name="Riley R."/>
            <person name="Clum A."/>
            <person name="Nolan M."/>
            <person name="Lipzen A."/>
            <person name="Salamov A."/>
            <person name="Henrissat B."/>
            <person name="Wiebenga A."/>
            <person name="De Vries R.P."/>
            <person name="Grigoriev I.V."/>
            <person name="Mortensen U.H."/>
            <person name="Andersen M.R."/>
            <person name="Baker S.E."/>
        </authorList>
    </citation>
    <scope>NUCLEOTIDE SEQUENCE [LARGE SCALE GENOMIC DNA]</scope>
    <source>
        <strain evidence="12 13">CBS 115572</strain>
    </source>
</reference>
<evidence type="ECO:0000256" key="9">
    <source>
        <dbReference type="PROSITE-ProRule" id="PRU10141"/>
    </source>
</evidence>
<dbReference type="PANTHER" id="PTHR47634:SF9">
    <property type="entry name" value="PROTEIN KINASE DOMAIN-CONTAINING PROTEIN-RELATED"/>
    <property type="match status" value="1"/>
</dbReference>
<feature type="domain" description="Protein kinase" evidence="11">
    <location>
        <begin position="62"/>
        <end position="276"/>
    </location>
</feature>
<evidence type="ECO:0000256" key="7">
    <source>
        <dbReference type="ARBA" id="ARBA00047899"/>
    </source>
</evidence>
<dbReference type="Gene3D" id="1.10.510.10">
    <property type="entry name" value="Transferase(Phosphotransferase) domain 1"/>
    <property type="match status" value="1"/>
</dbReference>
<dbReference type="AlphaFoldDB" id="A0A317X6B6"/>
<dbReference type="PROSITE" id="PS50011">
    <property type="entry name" value="PROTEIN_KINASE_DOM"/>
    <property type="match status" value="1"/>
</dbReference>
<dbReference type="InterPro" id="IPR051334">
    <property type="entry name" value="SRPK"/>
</dbReference>
<evidence type="ECO:0000256" key="3">
    <source>
        <dbReference type="ARBA" id="ARBA00022679"/>
    </source>
</evidence>
<dbReference type="InterPro" id="IPR017441">
    <property type="entry name" value="Protein_kinase_ATP_BS"/>
</dbReference>
<comment type="catalytic activity">
    <reaction evidence="7">
        <text>L-threonyl-[protein] + ATP = O-phospho-L-threonyl-[protein] + ADP + H(+)</text>
        <dbReference type="Rhea" id="RHEA:46608"/>
        <dbReference type="Rhea" id="RHEA-COMP:11060"/>
        <dbReference type="Rhea" id="RHEA-COMP:11605"/>
        <dbReference type="ChEBI" id="CHEBI:15378"/>
        <dbReference type="ChEBI" id="CHEBI:30013"/>
        <dbReference type="ChEBI" id="CHEBI:30616"/>
        <dbReference type="ChEBI" id="CHEBI:61977"/>
        <dbReference type="ChEBI" id="CHEBI:456216"/>
        <dbReference type="EC" id="2.7.11.1"/>
    </reaction>
</comment>
<comment type="caution">
    <text evidence="12">The sequence shown here is derived from an EMBL/GenBank/DDBJ whole genome shotgun (WGS) entry which is preliminary data.</text>
</comment>
<dbReference type="InterPro" id="IPR000719">
    <property type="entry name" value="Prot_kinase_dom"/>
</dbReference>
<dbReference type="GO" id="GO:0000245">
    <property type="term" value="P:spliceosomal complex assembly"/>
    <property type="evidence" value="ECO:0007669"/>
    <property type="project" value="TreeGrafter"/>
</dbReference>
<dbReference type="EMBL" id="MSFK01000005">
    <property type="protein sequence ID" value="PWY94164.1"/>
    <property type="molecule type" value="Genomic_DNA"/>
</dbReference>
<dbReference type="STRING" id="1450535.A0A317X6B6"/>
<evidence type="ECO:0000313" key="12">
    <source>
        <dbReference type="EMBL" id="PWY94164.1"/>
    </source>
</evidence>
<evidence type="ECO:0000256" key="4">
    <source>
        <dbReference type="ARBA" id="ARBA00022741"/>
    </source>
</evidence>
<keyword evidence="5 12" id="KW-0418">Kinase</keyword>
<dbReference type="InterPro" id="IPR008271">
    <property type="entry name" value="Ser/Thr_kinase_AS"/>
</dbReference>
<dbReference type="InterPro" id="IPR011009">
    <property type="entry name" value="Kinase-like_dom_sf"/>
</dbReference>
<gene>
    <name evidence="12" type="ORF">BO94DRAFT_612964</name>
</gene>
<feature type="binding site" evidence="9">
    <location>
        <position position="96"/>
    </location>
    <ligand>
        <name>ATP</name>
        <dbReference type="ChEBI" id="CHEBI:30616"/>
    </ligand>
</feature>
<evidence type="ECO:0000259" key="11">
    <source>
        <dbReference type="PROSITE" id="PS50011"/>
    </source>
</evidence>
<dbReference type="RefSeq" id="XP_025470925.1">
    <property type="nucleotide sequence ID" value="XM_025616694.1"/>
</dbReference>
<keyword evidence="13" id="KW-1185">Reference proteome</keyword>
<dbReference type="Pfam" id="PF00069">
    <property type="entry name" value="Pkinase"/>
    <property type="match status" value="1"/>
</dbReference>